<dbReference type="Gene3D" id="3.30.565.10">
    <property type="entry name" value="Histidine kinase-like ATPase, C-terminal domain"/>
    <property type="match status" value="1"/>
</dbReference>
<protein>
    <submittedName>
        <fullName evidence="8">DNA mismatch repair protein</fullName>
    </submittedName>
</protein>
<dbReference type="Proteomes" id="UP000179807">
    <property type="component" value="Unassembled WGS sequence"/>
</dbReference>
<dbReference type="InterPro" id="IPR020568">
    <property type="entry name" value="Ribosomal_Su5_D2-typ_SF"/>
</dbReference>
<dbReference type="EMBL" id="MLAK01000712">
    <property type="protein sequence ID" value="OHT06888.1"/>
    <property type="molecule type" value="Genomic_DNA"/>
</dbReference>
<dbReference type="Pfam" id="PF01119">
    <property type="entry name" value="DNA_mis_repair"/>
    <property type="match status" value="1"/>
</dbReference>
<evidence type="ECO:0000256" key="3">
    <source>
        <dbReference type="ARBA" id="ARBA00022763"/>
    </source>
</evidence>
<feature type="compositionally biased region" description="Polar residues" evidence="6">
    <location>
        <begin position="461"/>
        <end position="479"/>
    </location>
</feature>
<keyword evidence="5" id="KW-0539">Nucleus</keyword>
<dbReference type="AlphaFoldDB" id="A0A1J4K7M5"/>
<dbReference type="GO" id="GO:0005524">
    <property type="term" value="F:ATP binding"/>
    <property type="evidence" value="ECO:0007669"/>
    <property type="project" value="InterPro"/>
</dbReference>
<comment type="subcellular location">
    <subcellularLocation>
        <location evidence="1">Nucleus</location>
    </subcellularLocation>
</comment>
<dbReference type="RefSeq" id="XP_068360024.1">
    <property type="nucleotide sequence ID" value="XM_068504065.1"/>
</dbReference>
<dbReference type="NCBIfam" id="TIGR00585">
    <property type="entry name" value="mutl"/>
    <property type="match status" value="1"/>
</dbReference>
<dbReference type="SMART" id="SM01340">
    <property type="entry name" value="DNA_mis_repair"/>
    <property type="match status" value="1"/>
</dbReference>
<dbReference type="GO" id="GO:0006298">
    <property type="term" value="P:mismatch repair"/>
    <property type="evidence" value="ECO:0007669"/>
    <property type="project" value="InterPro"/>
</dbReference>
<evidence type="ECO:0000313" key="8">
    <source>
        <dbReference type="EMBL" id="OHT06888.1"/>
    </source>
</evidence>
<evidence type="ECO:0000256" key="6">
    <source>
        <dbReference type="SAM" id="MobiDB-lite"/>
    </source>
</evidence>
<evidence type="ECO:0000313" key="9">
    <source>
        <dbReference type="Proteomes" id="UP000179807"/>
    </source>
</evidence>
<dbReference type="GO" id="GO:0032389">
    <property type="term" value="C:MutLalpha complex"/>
    <property type="evidence" value="ECO:0007669"/>
    <property type="project" value="TreeGrafter"/>
</dbReference>
<dbReference type="InterPro" id="IPR038973">
    <property type="entry name" value="MutL/Mlh/Pms-like"/>
</dbReference>
<dbReference type="Pfam" id="PF13589">
    <property type="entry name" value="HATPase_c_3"/>
    <property type="match status" value="1"/>
</dbReference>
<keyword evidence="9" id="KW-1185">Reference proteome</keyword>
<dbReference type="Gene3D" id="3.30.230.10">
    <property type="match status" value="1"/>
</dbReference>
<dbReference type="GeneID" id="94838769"/>
<keyword evidence="3" id="KW-0227">DNA damage</keyword>
<feature type="compositionally biased region" description="Low complexity" evidence="6">
    <location>
        <begin position="535"/>
        <end position="545"/>
    </location>
</feature>
<evidence type="ECO:0000256" key="4">
    <source>
        <dbReference type="ARBA" id="ARBA00023204"/>
    </source>
</evidence>
<dbReference type="InterPro" id="IPR002099">
    <property type="entry name" value="MutL/Mlh/PMS"/>
</dbReference>
<feature type="compositionally biased region" description="Acidic residues" evidence="6">
    <location>
        <begin position="437"/>
        <end position="448"/>
    </location>
</feature>
<gene>
    <name evidence="8" type="ORF">TRFO_24992</name>
</gene>
<feature type="compositionally biased region" description="Polar residues" evidence="6">
    <location>
        <begin position="397"/>
        <end position="406"/>
    </location>
</feature>
<dbReference type="OrthoDB" id="10263226at2759"/>
<reference evidence="8" key="1">
    <citation type="submission" date="2016-10" db="EMBL/GenBank/DDBJ databases">
        <authorList>
            <person name="Benchimol M."/>
            <person name="Almeida L.G."/>
            <person name="Vasconcelos A.T."/>
            <person name="Perreira-Neves A."/>
            <person name="Rosa I.A."/>
            <person name="Tasca T."/>
            <person name="Bogo M.R."/>
            <person name="de Souza W."/>
        </authorList>
    </citation>
    <scope>NUCLEOTIDE SEQUENCE [LARGE SCALE GENOMIC DNA]</scope>
    <source>
        <strain evidence="8">K</strain>
    </source>
</reference>
<dbReference type="InterPro" id="IPR014762">
    <property type="entry name" value="DNA_mismatch_repair_CS"/>
</dbReference>
<evidence type="ECO:0000256" key="5">
    <source>
        <dbReference type="ARBA" id="ARBA00023242"/>
    </source>
</evidence>
<dbReference type="SUPFAM" id="SSF54211">
    <property type="entry name" value="Ribosomal protein S5 domain 2-like"/>
    <property type="match status" value="1"/>
</dbReference>
<feature type="compositionally biased region" description="Basic and acidic residues" evidence="6">
    <location>
        <begin position="407"/>
        <end position="421"/>
    </location>
</feature>
<dbReference type="PANTHER" id="PTHR10073:SF52">
    <property type="entry name" value="MISMATCH REPAIR ENDONUCLEASE PMS2"/>
    <property type="match status" value="1"/>
</dbReference>
<feature type="region of interest" description="Disordered" evidence="6">
    <location>
        <begin position="391"/>
        <end position="552"/>
    </location>
</feature>
<dbReference type="PROSITE" id="PS00058">
    <property type="entry name" value="DNA_MISMATCH_REPAIR_1"/>
    <property type="match status" value="1"/>
</dbReference>
<sequence length="851" mass="96509">MNEETPTIIQLPPDVINQISAGEVIHQPFNVVKELFENALDAGATQIIVSLENGGFSRIQISDNGCGIPHQDLPHVCKRHTTSKLHKFSDIYKLTTFGFRGEALFSMSCVSHLSITTKTESSDVALIANYENGKMINSPEPIASVNGTTIEVKDLFYNKPEKVRSIPDANSQNRQVLQITTQYAVAFPQCSIITIIEGKERLHTIGNTTTEAVISLVYGVTSSSAIFRVEADLGYKVTAKLFLGAVVANRQMKGSTVFVNERLVSCEKVKKNVENVYSRFLMKGDKPFFVVMLQIPPKDVDVNVHPTKRDVNFANSQTIVERLCNVVNDHLAERIGGRAFKSKSSTANAMKQIPENQPTLEKTLSNRNNKQSSQIPIKGVIQSATITNTNTNDLNTYSIQTSNQPHDTMKDESEMKKNPEIEKDDDDNYHHDNHAVDEDDSDDEDSVDDTPLFDPVKSPEINEQINRVMSSQIDTQILENDNESQIKKENESESEIQMPTNKKFGLNARPLSQNSSQMKQTNFQSNLGNSAQTNSQTTSQIPSQSKQKKKSSISLFDDLKYEPISSASKLIRGDHKERTIEQMLSLAATTKMNINAEYKEINLESINELREEVLNNRIPSLCNLFKKHILVGFIQTNYVFFSCDDVLYRAELFPLTRQFFYQLFLRHFGNYGKITFDPPLDITQICLMQNTNQNRNELPNQLDGQNENSCSDDVVEEILKTLETYKEMLEEYFNIGYEDGKLKFMPDMLPGYEPSFTFLDVFFKRLTTQIKWHYEYDCIAGILEELSLLYAVQPEDSIDPKLMEDMKKMVTNVVMPEMKTEAFMPNSQLIDDQAIMKVQTVSGMYKIFERT</sequence>
<dbReference type="InterPro" id="IPR032189">
    <property type="entry name" value="Mlh1_C"/>
</dbReference>
<proteinExistence type="inferred from homology"/>
<evidence type="ECO:0000259" key="7">
    <source>
        <dbReference type="SMART" id="SM01340"/>
    </source>
</evidence>
<dbReference type="FunFam" id="3.30.565.10:FF:000003">
    <property type="entry name" value="DNA mismatch repair endonuclease MutL"/>
    <property type="match status" value="1"/>
</dbReference>
<dbReference type="Pfam" id="PF16413">
    <property type="entry name" value="Mlh1_C"/>
    <property type="match status" value="1"/>
</dbReference>
<dbReference type="InterPro" id="IPR013507">
    <property type="entry name" value="DNA_mismatch_S5_2-like"/>
</dbReference>
<comment type="similarity">
    <text evidence="2">Belongs to the DNA mismatch repair MutL/HexB family.</text>
</comment>
<accession>A0A1J4K7M5</accession>
<keyword evidence="4" id="KW-0234">DNA repair</keyword>
<feature type="compositionally biased region" description="Polar residues" evidence="6">
    <location>
        <begin position="510"/>
        <end position="534"/>
    </location>
</feature>
<dbReference type="GO" id="GO:0140664">
    <property type="term" value="F:ATP-dependent DNA damage sensor activity"/>
    <property type="evidence" value="ECO:0007669"/>
    <property type="project" value="InterPro"/>
</dbReference>
<dbReference type="GO" id="GO:0030983">
    <property type="term" value="F:mismatched DNA binding"/>
    <property type="evidence" value="ECO:0007669"/>
    <property type="project" value="InterPro"/>
</dbReference>
<evidence type="ECO:0000256" key="2">
    <source>
        <dbReference type="ARBA" id="ARBA00006082"/>
    </source>
</evidence>
<comment type="caution">
    <text evidence="8">The sequence shown here is derived from an EMBL/GenBank/DDBJ whole genome shotgun (WGS) entry which is preliminary data.</text>
</comment>
<dbReference type="InterPro" id="IPR014721">
    <property type="entry name" value="Ribsml_uS5_D2-typ_fold_subgr"/>
</dbReference>
<feature type="compositionally biased region" description="Polar residues" evidence="6">
    <location>
        <begin position="342"/>
        <end position="375"/>
    </location>
</feature>
<feature type="domain" description="DNA mismatch repair protein S5" evidence="7">
    <location>
        <begin position="214"/>
        <end position="332"/>
    </location>
</feature>
<dbReference type="GO" id="GO:0016887">
    <property type="term" value="F:ATP hydrolysis activity"/>
    <property type="evidence" value="ECO:0007669"/>
    <property type="project" value="InterPro"/>
</dbReference>
<dbReference type="CDD" id="cd16926">
    <property type="entry name" value="HATPase_MutL-MLH-PMS-like"/>
    <property type="match status" value="1"/>
</dbReference>
<organism evidence="8 9">
    <name type="scientific">Tritrichomonas foetus</name>
    <dbReference type="NCBI Taxonomy" id="1144522"/>
    <lineage>
        <taxon>Eukaryota</taxon>
        <taxon>Metamonada</taxon>
        <taxon>Parabasalia</taxon>
        <taxon>Tritrichomonadida</taxon>
        <taxon>Tritrichomonadidae</taxon>
        <taxon>Tritrichomonas</taxon>
    </lineage>
</organism>
<dbReference type="SUPFAM" id="SSF55874">
    <property type="entry name" value="ATPase domain of HSP90 chaperone/DNA topoisomerase II/histidine kinase"/>
    <property type="match status" value="1"/>
</dbReference>
<dbReference type="PANTHER" id="PTHR10073">
    <property type="entry name" value="DNA MISMATCH REPAIR PROTEIN MLH, PMS, MUTL"/>
    <property type="match status" value="1"/>
</dbReference>
<feature type="region of interest" description="Disordered" evidence="6">
    <location>
        <begin position="341"/>
        <end position="376"/>
    </location>
</feature>
<dbReference type="InterPro" id="IPR036890">
    <property type="entry name" value="HATPase_C_sf"/>
</dbReference>
<name>A0A1J4K7M5_9EUKA</name>
<evidence type="ECO:0000256" key="1">
    <source>
        <dbReference type="ARBA" id="ARBA00004123"/>
    </source>
</evidence>
<dbReference type="VEuPathDB" id="TrichDB:TRFO_24992"/>